<sequence length="146" mass="16341">MSAKQTDQNITKSGISGIWSGRYWYNKADFYIPTTVGFSANLYENNWDITGQTLEPNTFVLSELEELSAIVSGGRSESLVQFVKKYEDVPELMDYDILYSGEVNESNDRIVGNWSILMDLTSSTGGFELNRISTIASLKRSSAIEL</sequence>
<comment type="caution">
    <text evidence="1">The sequence shown here is derived from an EMBL/GenBank/DDBJ whole genome shotgun (WGS) entry which is preliminary data.</text>
</comment>
<proteinExistence type="predicted"/>
<name>A0ABW2IJJ7_9PROT</name>
<accession>A0ABW2IJJ7</accession>
<keyword evidence="2" id="KW-1185">Reference proteome</keyword>
<reference evidence="2" key="1">
    <citation type="journal article" date="2019" name="Int. J. Syst. Evol. Microbiol.">
        <title>The Global Catalogue of Microorganisms (GCM) 10K type strain sequencing project: providing services to taxonomists for standard genome sequencing and annotation.</title>
        <authorList>
            <consortium name="The Broad Institute Genomics Platform"/>
            <consortium name="The Broad Institute Genome Sequencing Center for Infectious Disease"/>
            <person name="Wu L."/>
            <person name="Ma J."/>
        </authorList>
    </citation>
    <scope>NUCLEOTIDE SEQUENCE [LARGE SCALE GENOMIC DNA]</scope>
    <source>
        <strain evidence="2">CCUG 51308</strain>
    </source>
</reference>
<protein>
    <submittedName>
        <fullName evidence="1">Uncharacterized protein</fullName>
    </submittedName>
</protein>
<dbReference type="EMBL" id="JBHTBR010000002">
    <property type="protein sequence ID" value="MFC7291101.1"/>
    <property type="molecule type" value="Genomic_DNA"/>
</dbReference>
<dbReference type="Proteomes" id="UP001596492">
    <property type="component" value="Unassembled WGS sequence"/>
</dbReference>
<dbReference type="RefSeq" id="WP_382166296.1">
    <property type="nucleotide sequence ID" value="NZ_JBHTBR010000002.1"/>
</dbReference>
<evidence type="ECO:0000313" key="1">
    <source>
        <dbReference type="EMBL" id="MFC7291101.1"/>
    </source>
</evidence>
<gene>
    <name evidence="1" type="ORF">ACFQS8_05700</name>
</gene>
<organism evidence="1 2">
    <name type="scientific">Hirschia litorea</name>
    <dbReference type="NCBI Taxonomy" id="1199156"/>
    <lineage>
        <taxon>Bacteria</taxon>
        <taxon>Pseudomonadati</taxon>
        <taxon>Pseudomonadota</taxon>
        <taxon>Alphaproteobacteria</taxon>
        <taxon>Hyphomonadales</taxon>
        <taxon>Hyphomonadaceae</taxon>
        <taxon>Hirschia</taxon>
    </lineage>
</organism>
<evidence type="ECO:0000313" key="2">
    <source>
        <dbReference type="Proteomes" id="UP001596492"/>
    </source>
</evidence>